<organism evidence="1 2">
    <name type="scientific">Echinops telfairi</name>
    <name type="common">Lesser hedgehog tenrec</name>
    <dbReference type="NCBI Taxonomy" id="9371"/>
    <lineage>
        <taxon>Eukaryota</taxon>
        <taxon>Metazoa</taxon>
        <taxon>Chordata</taxon>
        <taxon>Craniata</taxon>
        <taxon>Vertebrata</taxon>
        <taxon>Euteleostomi</taxon>
        <taxon>Mammalia</taxon>
        <taxon>Eutheria</taxon>
        <taxon>Afrotheria</taxon>
        <taxon>Tenrecidae</taxon>
        <taxon>Tenrecinae</taxon>
        <taxon>Echinops</taxon>
    </lineage>
</organism>
<keyword evidence="1" id="KW-1185">Reference proteome</keyword>
<evidence type="ECO:0000313" key="1">
    <source>
        <dbReference type="Proteomes" id="UP000694863"/>
    </source>
</evidence>
<reference evidence="2" key="1">
    <citation type="submission" date="2025-08" db="UniProtKB">
        <authorList>
            <consortium name="RefSeq"/>
        </authorList>
    </citation>
    <scope>IDENTIFICATION</scope>
</reference>
<name>A0AC55D9U5_ECHTE</name>
<sequence length="94" mass="10637">MQSTSLQMQVSPAFRDVAVEFTREEWQLLGPAQKDLYRDVMLETFSHLVSLGCEVTKPDALSRLERAELPCQPSDEVQGPDLSGNKRDMKGQRL</sequence>
<protein>
    <submittedName>
        <fullName evidence="2">Zinc finger protein 793</fullName>
    </submittedName>
</protein>
<dbReference type="RefSeq" id="XP_045148515.1">
    <property type="nucleotide sequence ID" value="XM_045292580.1"/>
</dbReference>
<proteinExistence type="predicted"/>
<gene>
    <name evidence="2" type="primary">LOC101662841</name>
</gene>
<dbReference type="Proteomes" id="UP000694863">
    <property type="component" value="Unplaced"/>
</dbReference>
<evidence type="ECO:0000313" key="2">
    <source>
        <dbReference type="RefSeq" id="XP_045148515.1"/>
    </source>
</evidence>
<accession>A0AC55D9U5</accession>
<feature type="non-terminal residue" evidence="2">
    <location>
        <position position="94"/>
    </location>
</feature>